<evidence type="ECO:0000313" key="2">
    <source>
        <dbReference type="EMBL" id="GKU96584.1"/>
    </source>
</evidence>
<feature type="region of interest" description="Disordered" evidence="1">
    <location>
        <begin position="48"/>
        <end position="68"/>
    </location>
</feature>
<dbReference type="AlphaFoldDB" id="A0AAV5IFY6"/>
<protein>
    <submittedName>
        <fullName evidence="2">Uncharacterized protein</fullName>
    </submittedName>
</protein>
<proteinExistence type="predicted"/>
<dbReference type="Pfam" id="PF12609">
    <property type="entry name" value="DUF3774"/>
    <property type="match status" value="1"/>
</dbReference>
<dbReference type="EMBL" id="BPVZ01000010">
    <property type="protein sequence ID" value="GKU96584.1"/>
    <property type="molecule type" value="Genomic_DNA"/>
</dbReference>
<accession>A0AAV5IFY6</accession>
<dbReference type="InterPro" id="IPR022251">
    <property type="entry name" value="DUF3774_wound-induced"/>
</dbReference>
<keyword evidence="3" id="KW-1185">Reference proteome</keyword>
<reference evidence="2 3" key="1">
    <citation type="journal article" date="2021" name="Commun. Biol.">
        <title>The genome of Shorea leprosula (Dipterocarpaceae) highlights the ecological relevance of drought in aseasonal tropical rainforests.</title>
        <authorList>
            <person name="Ng K.K.S."/>
            <person name="Kobayashi M.J."/>
            <person name="Fawcett J.A."/>
            <person name="Hatakeyama M."/>
            <person name="Paape T."/>
            <person name="Ng C.H."/>
            <person name="Ang C.C."/>
            <person name="Tnah L.H."/>
            <person name="Lee C.T."/>
            <person name="Nishiyama T."/>
            <person name="Sese J."/>
            <person name="O'Brien M.J."/>
            <person name="Copetti D."/>
            <person name="Mohd Noor M.I."/>
            <person name="Ong R.C."/>
            <person name="Putra M."/>
            <person name="Sireger I.Z."/>
            <person name="Indrioko S."/>
            <person name="Kosugi Y."/>
            <person name="Izuno A."/>
            <person name="Isagi Y."/>
            <person name="Lee S.L."/>
            <person name="Shimizu K.K."/>
        </authorList>
    </citation>
    <scope>NUCLEOTIDE SEQUENCE [LARGE SCALE GENOMIC DNA]</scope>
    <source>
        <strain evidence="2">214</strain>
    </source>
</reference>
<dbReference type="Proteomes" id="UP001054252">
    <property type="component" value="Unassembled WGS sequence"/>
</dbReference>
<organism evidence="2 3">
    <name type="scientific">Rubroshorea leprosula</name>
    <dbReference type="NCBI Taxonomy" id="152421"/>
    <lineage>
        <taxon>Eukaryota</taxon>
        <taxon>Viridiplantae</taxon>
        <taxon>Streptophyta</taxon>
        <taxon>Embryophyta</taxon>
        <taxon>Tracheophyta</taxon>
        <taxon>Spermatophyta</taxon>
        <taxon>Magnoliopsida</taxon>
        <taxon>eudicotyledons</taxon>
        <taxon>Gunneridae</taxon>
        <taxon>Pentapetalae</taxon>
        <taxon>rosids</taxon>
        <taxon>malvids</taxon>
        <taxon>Malvales</taxon>
        <taxon>Dipterocarpaceae</taxon>
        <taxon>Rubroshorea</taxon>
    </lineage>
</organism>
<gene>
    <name evidence="2" type="ORF">SLEP1_g9808</name>
</gene>
<sequence>MELDVKLRHTSKEFLQVESPVVEGITYQDPKAKSKDDIVVHSSSFSAAFNPKNTDETAESSSDNKVKRAEESLRTVMYLSCWGPN</sequence>
<name>A0AAV5IFY6_9ROSI</name>
<comment type="caution">
    <text evidence="2">The sequence shown here is derived from an EMBL/GenBank/DDBJ whole genome shotgun (WGS) entry which is preliminary data.</text>
</comment>
<evidence type="ECO:0000313" key="3">
    <source>
        <dbReference type="Proteomes" id="UP001054252"/>
    </source>
</evidence>
<evidence type="ECO:0000256" key="1">
    <source>
        <dbReference type="SAM" id="MobiDB-lite"/>
    </source>
</evidence>